<dbReference type="Proteomes" id="UP000053555">
    <property type="component" value="Unassembled WGS sequence"/>
</dbReference>
<reference evidence="1" key="1">
    <citation type="submission" date="2014-07" db="EMBL/GenBank/DDBJ databases">
        <title>Identification of a novel salt tolerance gene in wild soybean by whole-genome sequencing.</title>
        <authorList>
            <person name="Lam H.-M."/>
            <person name="Qi X."/>
            <person name="Li M.-W."/>
            <person name="Liu X."/>
            <person name="Xie M."/>
            <person name="Ni M."/>
            <person name="Xu X."/>
        </authorList>
    </citation>
    <scope>NUCLEOTIDE SEQUENCE [LARGE SCALE GENOMIC DNA]</scope>
    <source>
        <tissue evidence="1">Root</tissue>
    </source>
</reference>
<proteinExistence type="predicted"/>
<dbReference type="EMBL" id="KN660456">
    <property type="protein sequence ID" value="KHN16454.1"/>
    <property type="molecule type" value="Genomic_DNA"/>
</dbReference>
<name>A0A0B2Q911_GLYSO</name>
<dbReference type="AlphaFoldDB" id="A0A0B2Q911"/>
<organism evidence="1">
    <name type="scientific">Glycine soja</name>
    <name type="common">Wild soybean</name>
    <dbReference type="NCBI Taxonomy" id="3848"/>
    <lineage>
        <taxon>Eukaryota</taxon>
        <taxon>Viridiplantae</taxon>
        <taxon>Streptophyta</taxon>
        <taxon>Embryophyta</taxon>
        <taxon>Tracheophyta</taxon>
        <taxon>Spermatophyta</taxon>
        <taxon>Magnoliopsida</taxon>
        <taxon>eudicotyledons</taxon>
        <taxon>Gunneridae</taxon>
        <taxon>Pentapetalae</taxon>
        <taxon>rosids</taxon>
        <taxon>fabids</taxon>
        <taxon>Fabales</taxon>
        <taxon>Fabaceae</taxon>
        <taxon>Papilionoideae</taxon>
        <taxon>50 kb inversion clade</taxon>
        <taxon>NPAAA clade</taxon>
        <taxon>indigoferoid/millettioid clade</taxon>
        <taxon>Phaseoleae</taxon>
        <taxon>Glycine</taxon>
        <taxon>Glycine subgen. Soja</taxon>
    </lineage>
</organism>
<evidence type="ECO:0000313" key="1">
    <source>
        <dbReference type="EMBL" id="KHN16454.1"/>
    </source>
</evidence>
<sequence length="100" mass="11162">MDDCNEDLKTTVDGKTDQVGPQWIEVKLTCYISLMQQIHSIVSLLNFTTIEIKTINSLDSGWRCACDGLRFCEDKGCLWEAEVCSNFLSCSSGEGLLCNE</sequence>
<protein>
    <submittedName>
        <fullName evidence="1">Uncharacterized protein</fullName>
    </submittedName>
</protein>
<gene>
    <name evidence="1" type="ORF">glysoja_047326</name>
</gene>
<accession>A0A0B2Q911</accession>